<organism evidence="2 3">
    <name type="scientific">Pseudovirgaria hyperparasitica</name>
    <dbReference type="NCBI Taxonomy" id="470096"/>
    <lineage>
        <taxon>Eukaryota</taxon>
        <taxon>Fungi</taxon>
        <taxon>Dikarya</taxon>
        <taxon>Ascomycota</taxon>
        <taxon>Pezizomycotina</taxon>
        <taxon>Dothideomycetes</taxon>
        <taxon>Dothideomycetes incertae sedis</taxon>
        <taxon>Acrospermales</taxon>
        <taxon>Acrospermaceae</taxon>
        <taxon>Pseudovirgaria</taxon>
    </lineage>
</organism>
<dbReference type="OrthoDB" id="4585232at2759"/>
<evidence type="ECO:0000313" key="3">
    <source>
        <dbReference type="Proteomes" id="UP000799437"/>
    </source>
</evidence>
<reference evidence="2" key="1">
    <citation type="journal article" date="2020" name="Stud. Mycol.">
        <title>101 Dothideomycetes genomes: a test case for predicting lifestyles and emergence of pathogens.</title>
        <authorList>
            <person name="Haridas S."/>
            <person name="Albert R."/>
            <person name="Binder M."/>
            <person name="Bloem J."/>
            <person name="Labutti K."/>
            <person name="Salamov A."/>
            <person name="Andreopoulos B."/>
            <person name="Baker S."/>
            <person name="Barry K."/>
            <person name="Bills G."/>
            <person name="Bluhm B."/>
            <person name="Cannon C."/>
            <person name="Castanera R."/>
            <person name="Culley D."/>
            <person name="Daum C."/>
            <person name="Ezra D."/>
            <person name="Gonzalez J."/>
            <person name="Henrissat B."/>
            <person name="Kuo A."/>
            <person name="Liang C."/>
            <person name="Lipzen A."/>
            <person name="Lutzoni F."/>
            <person name="Magnuson J."/>
            <person name="Mondo S."/>
            <person name="Nolan M."/>
            <person name="Ohm R."/>
            <person name="Pangilinan J."/>
            <person name="Park H.-J."/>
            <person name="Ramirez L."/>
            <person name="Alfaro M."/>
            <person name="Sun H."/>
            <person name="Tritt A."/>
            <person name="Yoshinaga Y."/>
            <person name="Zwiers L.-H."/>
            <person name="Turgeon B."/>
            <person name="Goodwin S."/>
            <person name="Spatafora J."/>
            <person name="Crous P."/>
            <person name="Grigoriev I."/>
        </authorList>
    </citation>
    <scope>NUCLEOTIDE SEQUENCE</scope>
    <source>
        <strain evidence="2">CBS 121739</strain>
    </source>
</reference>
<name>A0A6A6WK87_9PEZI</name>
<feature type="transmembrane region" description="Helical" evidence="1">
    <location>
        <begin position="28"/>
        <end position="45"/>
    </location>
</feature>
<dbReference type="GeneID" id="54489694"/>
<keyword evidence="1" id="KW-0812">Transmembrane</keyword>
<dbReference type="RefSeq" id="XP_033605027.1">
    <property type="nucleotide sequence ID" value="XM_033748640.1"/>
</dbReference>
<dbReference type="Proteomes" id="UP000799437">
    <property type="component" value="Unassembled WGS sequence"/>
</dbReference>
<keyword evidence="1" id="KW-0472">Membrane</keyword>
<proteinExistence type="predicted"/>
<keyword evidence="1" id="KW-1133">Transmembrane helix</keyword>
<evidence type="ECO:0000313" key="2">
    <source>
        <dbReference type="EMBL" id="KAF2762576.1"/>
    </source>
</evidence>
<gene>
    <name evidence="2" type="ORF">EJ05DRAFT_515988</name>
</gene>
<protein>
    <submittedName>
        <fullName evidence="2">Uncharacterized protein</fullName>
    </submittedName>
</protein>
<sequence length="396" mass="46332">MDLDGLTYYYDIDRSKISRNFNSSRLSFYYTMVSLVLFTLFIYLFRLPTATAGRYSPTGTTRQYFRTGTTPQYYIDPSCLTAEWTGIEAAVEEVIIMAQRIWSRMQGLKDYKDHGSARGKKDIDMPIILQQLFKIDGPDHSNFTDVLDTMRRLGEMTRLKETPMRGQLATRIFCDNDRRWKKLPDEPRTWRRPIPKKSWKDTTEQFTFMTEDGILNSHFTENEPPVCRSSNLLWRRPLAATYIDDAKMFSAMTICDLCQDMEPKTMYDLTENYPIDFPLSHWKSPDPDSVLSLVIFYQWMHTIVSIKGPPEDFAPVYSWHVCTKLKTEFALWNVQSYAYLAMLVMLGDWGIRLRPYNPFLTKYRKGDGHLITSLDHYYQGAPWPPPPPAYEEGRSL</sequence>
<dbReference type="AlphaFoldDB" id="A0A6A6WK87"/>
<keyword evidence="3" id="KW-1185">Reference proteome</keyword>
<dbReference type="EMBL" id="ML996565">
    <property type="protein sequence ID" value="KAF2762576.1"/>
    <property type="molecule type" value="Genomic_DNA"/>
</dbReference>
<evidence type="ECO:0000256" key="1">
    <source>
        <dbReference type="SAM" id="Phobius"/>
    </source>
</evidence>
<accession>A0A6A6WK87</accession>